<keyword evidence="13 15" id="KW-0670">Pyruvate</keyword>
<sequence>MIKRIQPRVLAKPQSASARRERALIHGPSHITGRWRFPLSANSRRAQSEHTLTQRQIAGRLCPAVGSCAFYLPIFKTAKKPRAGRTHPDIRTVLRWVRSGKMLAIISNVFRASAQRNGAAVIMSARTYADFTTQATFEIKKCDLFKLDEGPATQVVLTRDEGLQYYRIMQTMRRMELKADQLYKQKIIRGFCHLYDGQEACAVGIETSINLSDHLITAYRAHGYTYTRGGTVKEIMAELTGRRGGIAKGKGGSMHMYCKHFYGGNGIVGAQVPLGAGVALACKFQGNNQLCVCLYGDGAANQGQIFETYNMAALWKLPVIFICENNRYGMGTSVERAAASTDYFKRGEFIPGLRVDGMDVLCVREATKFAADHCRSGKGPILMELQTYRYHGHSMSDPGVSYRTREEIQEVRSKSDPISLLKDRMLSNNMASVEELKEIDVEVRKEIEDAAQFATTDPEPPLEDLCNHIFCDMPSLEVRGTNPWAKLKSVS</sequence>
<keyword evidence="10 15" id="KW-0560">Oxidoreductase</keyword>
<dbReference type="Proteomes" id="UP000265100">
    <property type="component" value="Chromosome 10"/>
</dbReference>
<dbReference type="OrthoDB" id="10256198at2759"/>
<dbReference type="GO" id="GO:0004739">
    <property type="term" value="F:pyruvate dehydrogenase (acetyl-transferring) activity"/>
    <property type="evidence" value="ECO:0007669"/>
    <property type="project" value="UniProtKB-UniRule"/>
</dbReference>
<evidence type="ECO:0000256" key="10">
    <source>
        <dbReference type="ARBA" id="ARBA00023002"/>
    </source>
</evidence>
<dbReference type="Pfam" id="PF00676">
    <property type="entry name" value="E1_dh"/>
    <property type="match status" value="1"/>
</dbReference>
<dbReference type="GO" id="GO:0006006">
    <property type="term" value="P:glucose metabolic process"/>
    <property type="evidence" value="ECO:0007669"/>
    <property type="project" value="UniProtKB-KW"/>
</dbReference>
<dbReference type="Bgee" id="ENSACLG00000018627">
    <property type="expression patterns" value="Expressed in zone of skin and 8 other cell types or tissues"/>
</dbReference>
<keyword evidence="9" id="KW-0809">Transit peptide</keyword>
<evidence type="ECO:0000256" key="14">
    <source>
        <dbReference type="ARBA" id="ARBA00051231"/>
    </source>
</evidence>
<dbReference type="InterPro" id="IPR050642">
    <property type="entry name" value="PDH_E1_Alpha_Subunit"/>
</dbReference>
<evidence type="ECO:0000256" key="9">
    <source>
        <dbReference type="ARBA" id="ARBA00022946"/>
    </source>
</evidence>
<comment type="function">
    <text evidence="3">The pyruvate dehydrogenase complex catalyzes the overall conversion of pyruvate to acetyl-CoA and CO(2), and thereby links the glycolytic pathway to the tricarboxylic cycle.</text>
</comment>
<evidence type="ECO:0000256" key="2">
    <source>
        <dbReference type="ARBA" id="ARBA00001964"/>
    </source>
</evidence>
<dbReference type="OMA" id="SKRDPIM"/>
<keyword evidence="6" id="KW-0597">Phosphoprotein</keyword>
<dbReference type="GeneTree" id="ENSGT00530000063174"/>
<dbReference type="RefSeq" id="XP_026037628.1">
    <property type="nucleotide sequence ID" value="XM_026181843.1"/>
</dbReference>
<dbReference type="GO" id="GO:0005759">
    <property type="term" value="C:mitochondrial matrix"/>
    <property type="evidence" value="ECO:0007669"/>
    <property type="project" value="UniProtKB-SubCell"/>
</dbReference>
<dbReference type="STRING" id="8154.ENSACLP00000027399"/>
<name>A0A3P8QEG9_ASTCA</name>
<evidence type="ECO:0000256" key="13">
    <source>
        <dbReference type="ARBA" id="ARBA00023317"/>
    </source>
</evidence>
<dbReference type="FunFam" id="3.40.50.970:FF:000020">
    <property type="entry name" value="Pyruvate dehydrogenase E1 component subunit alpha, mitochondrial"/>
    <property type="match status" value="1"/>
</dbReference>
<keyword evidence="8" id="KW-0460">Magnesium</keyword>
<comment type="cofactor">
    <cofactor evidence="1">
        <name>Mg(2+)</name>
        <dbReference type="ChEBI" id="CHEBI:18420"/>
    </cofactor>
</comment>
<evidence type="ECO:0000256" key="7">
    <source>
        <dbReference type="ARBA" id="ARBA00022723"/>
    </source>
</evidence>
<dbReference type="NCBIfam" id="TIGR03182">
    <property type="entry name" value="PDH_E1_alph_y"/>
    <property type="match status" value="1"/>
</dbReference>
<evidence type="ECO:0000256" key="3">
    <source>
        <dbReference type="ARBA" id="ARBA00003754"/>
    </source>
</evidence>
<dbReference type="CDD" id="cd02000">
    <property type="entry name" value="TPP_E1_PDC_ADC_BCADC"/>
    <property type="match status" value="1"/>
</dbReference>
<comment type="subcellular location">
    <subcellularLocation>
        <location evidence="4">Mitochondrion matrix</location>
    </subcellularLocation>
</comment>
<comment type="cofactor">
    <cofactor evidence="2 15">
        <name>thiamine diphosphate</name>
        <dbReference type="ChEBI" id="CHEBI:58937"/>
    </cofactor>
</comment>
<evidence type="ECO:0000259" key="16">
    <source>
        <dbReference type="Pfam" id="PF00676"/>
    </source>
</evidence>
<evidence type="ECO:0000313" key="17">
    <source>
        <dbReference type="Ensembl" id="ENSACLP00000027399.1"/>
    </source>
</evidence>
<keyword evidence="18" id="KW-1185">Reference proteome</keyword>
<organism evidence="17 18">
    <name type="scientific">Astatotilapia calliptera</name>
    <name type="common">Eastern happy</name>
    <name type="synonym">Chromis callipterus</name>
    <dbReference type="NCBI Taxonomy" id="8154"/>
    <lineage>
        <taxon>Eukaryota</taxon>
        <taxon>Metazoa</taxon>
        <taxon>Chordata</taxon>
        <taxon>Craniata</taxon>
        <taxon>Vertebrata</taxon>
        <taxon>Euteleostomi</taxon>
        <taxon>Actinopterygii</taxon>
        <taxon>Neopterygii</taxon>
        <taxon>Teleostei</taxon>
        <taxon>Neoteleostei</taxon>
        <taxon>Acanthomorphata</taxon>
        <taxon>Ovalentaria</taxon>
        <taxon>Cichlomorphae</taxon>
        <taxon>Cichliformes</taxon>
        <taxon>Cichlidae</taxon>
        <taxon>African cichlids</taxon>
        <taxon>Pseudocrenilabrinae</taxon>
        <taxon>Haplochromini</taxon>
        <taxon>Astatotilapia</taxon>
    </lineage>
</organism>
<dbReference type="AlphaFoldDB" id="A0A3P8QEG9"/>
<evidence type="ECO:0000256" key="12">
    <source>
        <dbReference type="ARBA" id="ARBA00023128"/>
    </source>
</evidence>
<dbReference type="PANTHER" id="PTHR11516">
    <property type="entry name" value="PYRUVATE DEHYDROGENASE E1 COMPONENT, ALPHA SUBUNIT BACTERIAL AND ORGANELLAR"/>
    <property type="match status" value="1"/>
</dbReference>
<keyword evidence="11 15" id="KW-0786">Thiamine pyrophosphate</keyword>
<dbReference type="InterPro" id="IPR001017">
    <property type="entry name" value="DH_E1"/>
</dbReference>
<evidence type="ECO:0000256" key="15">
    <source>
        <dbReference type="RuleBase" id="RU361139"/>
    </source>
</evidence>
<evidence type="ECO:0000256" key="6">
    <source>
        <dbReference type="ARBA" id="ARBA00022553"/>
    </source>
</evidence>
<proteinExistence type="predicted"/>
<evidence type="ECO:0000256" key="4">
    <source>
        <dbReference type="ARBA" id="ARBA00004305"/>
    </source>
</evidence>
<dbReference type="InterPro" id="IPR029061">
    <property type="entry name" value="THDP-binding"/>
</dbReference>
<dbReference type="GO" id="GO:0006086">
    <property type="term" value="P:pyruvate decarboxylation to acetyl-CoA"/>
    <property type="evidence" value="ECO:0007669"/>
    <property type="project" value="InterPro"/>
</dbReference>
<dbReference type="GeneID" id="113030411"/>
<accession>A0A3P8QEG9</accession>
<dbReference type="InterPro" id="IPR017597">
    <property type="entry name" value="Pyrv_DH_E1_asu_subgrp-y"/>
</dbReference>
<reference evidence="17" key="3">
    <citation type="submission" date="2025-09" db="UniProtKB">
        <authorList>
            <consortium name="Ensembl"/>
        </authorList>
    </citation>
    <scope>IDENTIFICATION</scope>
</reference>
<reference evidence="17" key="2">
    <citation type="submission" date="2025-08" db="UniProtKB">
        <authorList>
            <consortium name="Ensembl"/>
        </authorList>
    </citation>
    <scope>IDENTIFICATION</scope>
</reference>
<dbReference type="SUPFAM" id="SSF52518">
    <property type="entry name" value="Thiamin diphosphate-binding fold (THDP-binding)"/>
    <property type="match status" value="1"/>
</dbReference>
<dbReference type="GO" id="GO:0046872">
    <property type="term" value="F:metal ion binding"/>
    <property type="evidence" value="ECO:0007669"/>
    <property type="project" value="UniProtKB-KW"/>
</dbReference>
<keyword evidence="5" id="KW-0313">Glucose metabolism</keyword>
<comment type="catalytic activity">
    <reaction evidence="14 15">
        <text>N(6)-[(R)-lipoyl]-L-lysyl-[protein] + pyruvate + H(+) = N(6)-[(R)-S(8)-acetyldihydrolipoyl]-L-lysyl-[protein] + CO2</text>
        <dbReference type="Rhea" id="RHEA:19189"/>
        <dbReference type="Rhea" id="RHEA-COMP:10474"/>
        <dbReference type="Rhea" id="RHEA-COMP:10478"/>
        <dbReference type="ChEBI" id="CHEBI:15361"/>
        <dbReference type="ChEBI" id="CHEBI:15378"/>
        <dbReference type="ChEBI" id="CHEBI:16526"/>
        <dbReference type="ChEBI" id="CHEBI:83099"/>
        <dbReference type="ChEBI" id="CHEBI:83111"/>
        <dbReference type="EC" id="1.2.4.1"/>
    </reaction>
</comment>
<evidence type="ECO:0000256" key="1">
    <source>
        <dbReference type="ARBA" id="ARBA00001946"/>
    </source>
</evidence>
<dbReference type="EC" id="1.2.4.1" evidence="15"/>
<keyword evidence="7" id="KW-0479">Metal-binding</keyword>
<evidence type="ECO:0000256" key="8">
    <source>
        <dbReference type="ARBA" id="ARBA00022842"/>
    </source>
</evidence>
<evidence type="ECO:0000256" key="11">
    <source>
        <dbReference type="ARBA" id="ARBA00023052"/>
    </source>
</evidence>
<dbReference type="PANTHER" id="PTHR11516:SF60">
    <property type="entry name" value="PYRUVATE DEHYDROGENASE E1 COMPONENT SUBUNIT ALPHA"/>
    <property type="match status" value="1"/>
</dbReference>
<dbReference type="Ensembl" id="ENSACLT00000028044.2">
    <property type="protein sequence ID" value="ENSACLP00000027399.1"/>
    <property type="gene ID" value="ENSACLG00000018627.2"/>
</dbReference>
<feature type="domain" description="Dehydrogenase E1 component" evidence="16">
    <location>
        <begin position="169"/>
        <end position="462"/>
    </location>
</feature>
<evidence type="ECO:0000313" key="18">
    <source>
        <dbReference type="Proteomes" id="UP000265100"/>
    </source>
</evidence>
<evidence type="ECO:0000256" key="5">
    <source>
        <dbReference type="ARBA" id="ARBA00022526"/>
    </source>
</evidence>
<keyword evidence="5" id="KW-0119">Carbohydrate metabolism</keyword>
<reference evidence="17" key="1">
    <citation type="submission" date="2018-05" db="EMBL/GenBank/DDBJ databases">
        <authorList>
            <person name="Datahose"/>
        </authorList>
    </citation>
    <scope>NUCLEOTIDE SEQUENCE</scope>
</reference>
<keyword evidence="12" id="KW-0496">Mitochondrion</keyword>
<dbReference type="Gene3D" id="3.40.50.970">
    <property type="match status" value="1"/>
</dbReference>
<protein>
    <recommendedName>
        <fullName evidence="15">Pyruvate dehydrogenase E1 component subunit alpha</fullName>
        <ecNumber evidence="15">1.2.4.1</ecNumber>
    </recommendedName>
</protein>